<keyword evidence="6" id="KW-0862">Zinc</keyword>
<dbReference type="Gene3D" id="1.20.120.1750">
    <property type="match status" value="1"/>
</dbReference>
<dbReference type="InterPro" id="IPR031127">
    <property type="entry name" value="E3_UB_ligase_RBR"/>
</dbReference>
<protein>
    <recommendedName>
        <fullName evidence="11">RING-type domain-containing protein</fullName>
    </recommendedName>
</protein>
<dbReference type="InterPro" id="IPR044066">
    <property type="entry name" value="TRIAD_supradom"/>
</dbReference>
<dbReference type="EMBL" id="PP130629">
    <property type="protein sequence ID" value="XAO13470.1"/>
    <property type="molecule type" value="Genomic_DNA"/>
</dbReference>
<dbReference type="CDD" id="cd20336">
    <property type="entry name" value="Rcat_RBR"/>
    <property type="match status" value="1"/>
</dbReference>
<dbReference type="GO" id="GO:0004842">
    <property type="term" value="F:ubiquitin-protein transferase activity"/>
    <property type="evidence" value="ECO:0007669"/>
    <property type="project" value="InterPro"/>
</dbReference>
<keyword evidence="3" id="KW-0677">Repeat</keyword>
<keyword evidence="2" id="KW-0479">Metal-binding</keyword>
<evidence type="ECO:0000256" key="7">
    <source>
        <dbReference type="PROSITE-ProRule" id="PRU00175"/>
    </source>
</evidence>
<evidence type="ECO:0000259" key="9">
    <source>
        <dbReference type="PROSITE" id="PS51873"/>
    </source>
</evidence>
<dbReference type="PROSITE" id="PS00028">
    <property type="entry name" value="ZINC_FINGER_C2H2_1"/>
    <property type="match status" value="1"/>
</dbReference>
<sequence length="411" mass="48889">MKTCNVCCEKINKTQHKLVECFSCAYEACRTCVQRYILSTYDDPHCMGCKIPWNREFIDSFCTKNFRRVDYKNHRENVLFEREKLRMPETQPEVERIIKARNLARIIRRQREHILELQNMGQQTDVDRLYLEIENTYAQLEHVRNTPTIVHRRFVRKCPNEECKGFLDTEWHCGICETNYCKDCNEVQTPTHKCDPQTVETMKLLNDDSKSCPKCGTVIHKTSGCAQMWCTHCHTAFNWNTGEIDHGRVHNPHYIEFKKKAIQSREHGDIPCGGIPSFRELREMYSPNDILQFANIIYDLERELLFLNMRPDNNLNARIGYMLGDIEEDDFKMYIQRREKLTDKINDVSDIFETLLYTGGDLLRQYVIEPQRHDEIMEIMKRLIDYGNERFENIRQRYNCSLPKNINVELQ</sequence>
<feature type="domain" description="RING-type" evidence="8">
    <location>
        <begin position="4"/>
        <end position="50"/>
    </location>
</feature>
<keyword evidence="5" id="KW-0833">Ubl conjugation pathway</keyword>
<evidence type="ECO:0000256" key="3">
    <source>
        <dbReference type="ARBA" id="ARBA00022737"/>
    </source>
</evidence>
<keyword evidence="1" id="KW-0808">Transferase</keyword>
<evidence type="ECO:0008006" key="11">
    <source>
        <dbReference type="Google" id="ProtNLM"/>
    </source>
</evidence>
<dbReference type="SUPFAM" id="SSF57850">
    <property type="entry name" value="RING/U-box"/>
    <property type="match status" value="1"/>
</dbReference>
<evidence type="ECO:0000256" key="1">
    <source>
        <dbReference type="ARBA" id="ARBA00022679"/>
    </source>
</evidence>
<name>A0AB38ZM50_9VIRU</name>
<reference evidence="10" key="1">
    <citation type="submission" date="2024-01" db="EMBL/GenBank/DDBJ databases">
        <title>Genomic and biogeographic characterisation of Mantoniella tinhauana virus 1, the first discovered Mantoniella-infecting prasinovirus.</title>
        <authorList>
            <person name="Rey Redondo E."/>
            <person name="Yung C.C.M."/>
        </authorList>
    </citation>
    <scope>NUCLEOTIDE SEQUENCE</scope>
    <source>
        <strain evidence="10">Lau Fau Shan</strain>
    </source>
</reference>
<dbReference type="GO" id="GO:0016567">
    <property type="term" value="P:protein ubiquitination"/>
    <property type="evidence" value="ECO:0007669"/>
    <property type="project" value="InterPro"/>
</dbReference>
<proteinExistence type="predicted"/>
<evidence type="ECO:0000313" key="10">
    <source>
        <dbReference type="EMBL" id="XAO13470.1"/>
    </source>
</evidence>
<dbReference type="InterPro" id="IPR001841">
    <property type="entry name" value="Znf_RING"/>
</dbReference>
<evidence type="ECO:0000256" key="5">
    <source>
        <dbReference type="ARBA" id="ARBA00022786"/>
    </source>
</evidence>
<dbReference type="PROSITE" id="PS51873">
    <property type="entry name" value="TRIAD"/>
    <property type="match status" value="1"/>
</dbReference>
<organism evidence="10">
    <name type="scientific">Mantoniella tinhauana virus 1</name>
    <dbReference type="NCBI Taxonomy" id="3111543"/>
    <lineage>
        <taxon>Viruses</taxon>
    </lineage>
</organism>
<evidence type="ECO:0000256" key="4">
    <source>
        <dbReference type="ARBA" id="ARBA00022771"/>
    </source>
</evidence>
<dbReference type="PANTHER" id="PTHR11685">
    <property type="entry name" value="RBR FAMILY RING FINGER AND IBR DOMAIN-CONTAINING"/>
    <property type="match status" value="1"/>
</dbReference>
<dbReference type="PROSITE" id="PS50089">
    <property type="entry name" value="ZF_RING_2"/>
    <property type="match status" value="1"/>
</dbReference>
<dbReference type="InterPro" id="IPR013087">
    <property type="entry name" value="Znf_C2H2_type"/>
</dbReference>
<keyword evidence="4 7" id="KW-0863">Zinc-finger</keyword>
<evidence type="ECO:0000256" key="6">
    <source>
        <dbReference type="ARBA" id="ARBA00022833"/>
    </source>
</evidence>
<evidence type="ECO:0000259" key="8">
    <source>
        <dbReference type="PROSITE" id="PS50089"/>
    </source>
</evidence>
<dbReference type="GO" id="GO:0008270">
    <property type="term" value="F:zinc ion binding"/>
    <property type="evidence" value="ECO:0007669"/>
    <property type="project" value="UniProtKB-KW"/>
</dbReference>
<feature type="domain" description="RING-type" evidence="9">
    <location>
        <begin position="1"/>
        <end position="266"/>
    </location>
</feature>
<accession>A0AB38ZM50</accession>
<evidence type="ECO:0000256" key="2">
    <source>
        <dbReference type="ARBA" id="ARBA00022723"/>
    </source>
</evidence>